<sequence length="77" mass="8728">MNVMSSGMEVVLGHLNNLGDHVQRNTKKTRISKERKAEKENVQPVQPTRIGPNLAGIPFLNSAFSPHQEKWFKVIFT</sequence>
<proteinExistence type="predicted"/>
<feature type="region of interest" description="Disordered" evidence="1">
    <location>
        <begin position="24"/>
        <end position="48"/>
    </location>
</feature>
<dbReference type="Proteomes" id="UP000183567">
    <property type="component" value="Unassembled WGS sequence"/>
</dbReference>
<name>A0A1J8Q8U8_9AGAM</name>
<comment type="caution">
    <text evidence="2">The sequence shown here is derived from an EMBL/GenBank/DDBJ whole genome shotgun (WGS) entry which is preliminary data.</text>
</comment>
<organism evidence="2 3">
    <name type="scientific">Rhizopogon vesiculosus</name>
    <dbReference type="NCBI Taxonomy" id="180088"/>
    <lineage>
        <taxon>Eukaryota</taxon>
        <taxon>Fungi</taxon>
        <taxon>Dikarya</taxon>
        <taxon>Basidiomycota</taxon>
        <taxon>Agaricomycotina</taxon>
        <taxon>Agaricomycetes</taxon>
        <taxon>Agaricomycetidae</taxon>
        <taxon>Boletales</taxon>
        <taxon>Suillineae</taxon>
        <taxon>Rhizopogonaceae</taxon>
        <taxon>Rhizopogon</taxon>
    </lineage>
</organism>
<gene>
    <name evidence="2" type="ORF">AZE42_12060</name>
</gene>
<dbReference type="AlphaFoldDB" id="A0A1J8Q8U8"/>
<accession>A0A1J8Q8U8</accession>
<protein>
    <submittedName>
        <fullName evidence="2">Uncharacterized protein</fullName>
    </submittedName>
</protein>
<dbReference type="OrthoDB" id="2680001at2759"/>
<feature type="compositionally biased region" description="Basic and acidic residues" evidence="1">
    <location>
        <begin position="31"/>
        <end position="41"/>
    </location>
</feature>
<evidence type="ECO:0000313" key="2">
    <source>
        <dbReference type="EMBL" id="OJA10073.1"/>
    </source>
</evidence>
<evidence type="ECO:0000313" key="3">
    <source>
        <dbReference type="Proteomes" id="UP000183567"/>
    </source>
</evidence>
<evidence type="ECO:0000256" key="1">
    <source>
        <dbReference type="SAM" id="MobiDB-lite"/>
    </source>
</evidence>
<reference evidence="2 3" key="1">
    <citation type="submission" date="2016-03" db="EMBL/GenBank/DDBJ databases">
        <title>Comparative genomics of the ectomycorrhizal sister species Rhizopogon vinicolor and Rhizopogon vesiculosus (Basidiomycota: Boletales) reveals a divergence of the mating type B locus.</title>
        <authorList>
            <person name="Mujic A.B."/>
            <person name="Kuo A."/>
            <person name="Tritt A."/>
            <person name="Lipzen A."/>
            <person name="Chen C."/>
            <person name="Johnson J."/>
            <person name="Sharma A."/>
            <person name="Barry K."/>
            <person name="Grigoriev I.V."/>
            <person name="Spatafora J.W."/>
        </authorList>
    </citation>
    <scope>NUCLEOTIDE SEQUENCE [LARGE SCALE GENOMIC DNA]</scope>
    <source>
        <strain evidence="2 3">AM-OR11-056</strain>
    </source>
</reference>
<keyword evidence="3" id="KW-1185">Reference proteome</keyword>
<dbReference type="EMBL" id="LVVM01005626">
    <property type="protein sequence ID" value="OJA10073.1"/>
    <property type="molecule type" value="Genomic_DNA"/>
</dbReference>